<organism evidence="3 4">
    <name type="scientific">Roseobacter insulae</name>
    <dbReference type="NCBI Taxonomy" id="2859783"/>
    <lineage>
        <taxon>Bacteria</taxon>
        <taxon>Pseudomonadati</taxon>
        <taxon>Pseudomonadota</taxon>
        <taxon>Alphaproteobacteria</taxon>
        <taxon>Rhodobacterales</taxon>
        <taxon>Roseobacteraceae</taxon>
        <taxon>Roseobacter</taxon>
    </lineage>
</organism>
<evidence type="ECO:0000313" key="4">
    <source>
        <dbReference type="Proteomes" id="UP001138661"/>
    </source>
</evidence>
<keyword evidence="4" id="KW-1185">Reference proteome</keyword>
<evidence type="ECO:0000256" key="1">
    <source>
        <dbReference type="SAM" id="MobiDB-lite"/>
    </source>
</evidence>
<comment type="caution">
    <text evidence="3">The sequence shown here is derived from an EMBL/GenBank/DDBJ whole genome shotgun (WGS) entry which is preliminary data.</text>
</comment>
<evidence type="ECO:0000259" key="2">
    <source>
        <dbReference type="Pfam" id="PF17648"/>
    </source>
</evidence>
<dbReference type="AlphaFoldDB" id="A0A9X1K111"/>
<dbReference type="PANTHER" id="PTHR38695">
    <property type="entry name" value="AMINO ACID PERMEASE_ SLC12A DOMAIN-CONTAINING PROTEIN"/>
    <property type="match status" value="1"/>
</dbReference>
<proteinExistence type="predicted"/>
<name>A0A9X1K111_9RHOB</name>
<feature type="domain" description="Luciferase" evidence="2">
    <location>
        <begin position="82"/>
        <end position="145"/>
    </location>
</feature>
<sequence length="154" mass="17232">MPLNLPPRIGPQPKTDQEPPQLQYSDISPPHIVEALKAWAFSALDHAREEPTRISVPTARALWLDEAVAASPDAFMPPRGSREFAHFHEDGSMHVVLSDEDERAVMSANWGIPHVYRHKGVKEMLIFAPRDDAEAETVKTIVQASYDHAMSGRF</sequence>
<dbReference type="RefSeq" id="WP_219508128.1">
    <property type="nucleotide sequence ID" value="NZ_JAHXDN010000012.1"/>
</dbReference>
<feature type="region of interest" description="Disordered" evidence="1">
    <location>
        <begin position="1"/>
        <end position="23"/>
    </location>
</feature>
<dbReference type="InterPro" id="IPR040841">
    <property type="entry name" value="Luciferase_dom"/>
</dbReference>
<dbReference type="EMBL" id="JAHXDN010000012">
    <property type="protein sequence ID" value="MBW4710835.1"/>
    <property type="molecule type" value="Genomic_DNA"/>
</dbReference>
<dbReference type="Pfam" id="PF17648">
    <property type="entry name" value="Luciferase"/>
    <property type="match status" value="1"/>
</dbReference>
<reference evidence="3" key="1">
    <citation type="submission" date="2021-07" db="EMBL/GenBank/DDBJ databases">
        <title>Roseobacter insulae sp. nov., isolated from a tidal flat.</title>
        <authorList>
            <person name="Park S."/>
            <person name="Yoon J.-H."/>
        </authorList>
    </citation>
    <scope>NUCLEOTIDE SEQUENCE</scope>
    <source>
        <strain evidence="3">YSTF-M11</strain>
    </source>
</reference>
<feature type="compositionally biased region" description="Pro residues" evidence="1">
    <location>
        <begin position="1"/>
        <end position="10"/>
    </location>
</feature>
<protein>
    <recommendedName>
        <fullName evidence="2">Luciferase domain-containing protein</fullName>
    </recommendedName>
</protein>
<evidence type="ECO:0000313" key="3">
    <source>
        <dbReference type="EMBL" id="MBW4710835.1"/>
    </source>
</evidence>
<dbReference type="InterPro" id="IPR048273">
    <property type="entry name" value="Luciferase"/>
</dbReference>
<gene>
    <name evidence="3" type="ORF">KX928_23850</name>
</gene>
<dbReference type="PANTHER" id="PTHR38695:SF1">
    <property type="entry name" value="AMINO ACID PERMEASE_ SLC12A DOMAIN-CONTAINING PROTEIN"/>
    <property type="match status" value="1"/>
</dbReference>
<dbReference type="Proteomes" id="UP001138661">
    <property type="component" value="Unassembled WGS sequence"/>
</dbReference>
<accession>A0A9X1K111</accession>